<name>A0ACB1A3E0_MELEN</name>
<protein>
    <submittedName>
        <fullName evidence="1">Uncharacterized protein</fullName>
    </submittedName>
</protein>
<sequence length="271" mass="30187">MRRKNAKMSTASTISSTTLASINIDEDVLQQQNQLSTETTSTTNGINTNDILLQIGADGEQQKFELNEEDLDDNTNKEQRQKKTLQIINAAIEQRNSKICRPRFFARPKPHKQVAEGKSLRLKAAISANPLPQVYWDRNGIRLETGSKYSIFQDGQVLFAVSLNSKIFSDFFLLEVHSLSIFDSGLYNCTAKNTEGVAFCSANVQVVELATPKSSTESLIKTESPINQRMKRQKSRSEQMAPEIIEALPSEAKAISGDQFIAECRVLGPLE</sequence>
<accession>A0ACB1A3E0</accession>
<organism evidence="1 2">
    <name type="scientific">Meloidogyne enterolobii</name>
    <name type="common">Root-knot nematode worm</name>
    <name type="synonym">Meloidogyne mayaguensis</name>
    <dbReference type="NCBI Taxonomy" id="390850"/>
    <lineage>
        <taxon>Eukaryota</taxon>
        <taxon>Metazoa</taxon>
        <taxon>Ecdysozoa</taxon>
        <taxon>Nematoda</taxon>
        <taxon>Chromadorea</taxon>
        <taxon>Rhabditida</taxon>
        <taxon>Tylenchina</taxon>
        <taxon>Tylenchomorpha</taxon>
        <taxon>Tylenchoidea</taxon>
        <taxon>Meloidogynidae</taxon>
        <taxon>Meloidogyninae</taxon>
        <taxon>Meloidogyne</taxon>
    </lineage>
</organism>
<reference evidence="1" key="1">
    <citation type="submission" date="2023-11" db="EMBL/GenBank/DDBJ databases">
        <authorList>
            <person name="Poullet M."/>
        </authorList>
    </citation>
    <scope>NUCLEOTIDE SEQUENCE</scope>
    <source>
        <strain evidence="1">E1834</strain>
    </source>
</reference>
<comment type="caution">
    <text evidence="1">The sequence shown here is derived from an EMBL/GenBank/DDBJ whole genome shotgun (WGS) entry which is preliminary data.</text>
</comment>
<keyword evidence="2" id="KW-1185">Reference proteome</keyword>
<proteinExistence type="predicted"/>
<dbReference type="Proteomes" id="UP001497535">
    <property type="component" value="Unassembled WGS sequence"/>
</dbReference>
<gene>
    <name evidence="1" type="ORF">MENTE1834_LOCUS33407</name>
</gene>
<evidence type="ECO:0000313" key="1">
    <source>
        <dbReference type="EMBL" id="CAK5085932.1"/>
    </source>
</evidence>
<evidence type="ECO:0000313" key="2">
    <source>
        <dbReference type="Proteomes" id="UP001497535"/>
    </source>
</evidence>
<dbReference type="EMBL" id="CAVMJV010000059">
    <property type="protein sequence ID" value="CAK5085932.1"/>
    <property type="molecule type" value="Genomic_DNA"/>
</dbReference>